<protein>
    <submittedName>
        <fullName evidence="3">Uncharacterized protein</fullName>
    </submittedName>
</protein>
<evidence type="ECO:0000313" key="3">
    <source>
        <dbReference type="EMBL" id="CAH0100724.1"/>
    </source>
</evidence>
<feature type="region of interest" description="Disordered" evidence="1">
    <location>
        <begin position="1"/>
        <end position="24"/>
    </location>
</feature>
<dbReference type="EMBL" id="CAKKLH010000044">
    <property type="protein sequence ID" value="CAH0100724.1"/>
    <property type="molecule type" value="Genomic_DNA"/>
</dbReference>
<feature type="compositionally biased region" description="Acidic residues" evidence="1">
    <location>
        <begin position="234"/>
        <end position="246"/>
    </location>
</feature>
<comment type="caution">
    <text evidence="3">The sequence shown here is derived from an EMBL/GenBank/DDBJ whole genome shotgun (WGS) entry which is preliminary data.</text>
</comment>
<proteinExistence type="predicted"/>
<feature type="region of interest" description="Disordered" evidence="1">
    <location>
        <begin position="189"/>
        <end position="210"/>
    </location>
</feature>
<organism evidence="3 4">
    <name type="scientific">Daphnia galeata</name>
    <dbReference type="NCBI Taxonomy" id="27404"/>
    <lineage>
        <taxon>Eukaryota</taxon>
        <taxon>Metazoa</taxon>
        <taxon>Ecdysozoa</taxon>
        <taxon>Arthropoda</taxon>
        <taxon>Crustacea</taxon>
        <taxon>Branchiopoda</taxon>
        <taxon>Diplostraca</taxon>
        <taxon>Cladocera</taxon>
        <taxon>Anomopoda</taxon>
        <taxon>Daphniidae</taxon>
        <taxon>Daphnia</taxon>
    </lineage>
</organism>
<reference evidence="3" key="1">
    <citation type="submission" date="2021-11" db="EMBL/GenBank/DDBJ databases">
        <authorList>
            <person name="Schell T."/>
        </authorList>
    </citation>
    <scope>NUCLEOTIDE SEQUENCE</scope>
    <source>
        <strain evidence="3">M5</strain>
    </source>
</reference>
<name>A0A8J2RED9_9CRUS</name>
<keyword evidence="2" id="KW-0472">Membrane</keyword>
<keyword evidence="2" id="KW-0812">Transmembrane</keyword>
<keyword evidence="4" id="KW-1185">Reference proteome</keyword>
<feature type="region of interest" description="Disordered" evidence="1">
    <location>
        <begin position="228"/>
        <end position="253"/>
    </location>
</feature>
<evidence type="ECO:0000256" key="1">
    <source>
        <dbReference type="SAM" id="MobiDB-lite"/>
    </source>
</evidence>
<dbReference type="Proteomes" id="UP000789390">
    <property type="component" value="Unassembled WGS sequence"/>
</dbReference>
<dbReference type="OrthoDB" id="6363826at2759"/>
<keyword evidence="2" id="KW-1133">Transmembrane helix</keyword>
<accession>A0A8J2RED9</accession>
<feature type="compositionally biased region" description="Low complexity" evidence="1">
    <location>
        <begin position="10"/>
        <end position="20"/>
    </location>
</feature>
<feature type="region of interest" description="Disordered" evidence="1">
    <location>
        <begin position="54"/>
        <end position="80"/>
    </location>
</feature>
<sequence>MSTPFNNSSTTTKRTTTKTRQPNGMPHWILNSFLLLYSATVAAGNPTTGFVSLDLNGSEGSSDNETATTPGSSSTSSTTNSKIIIDSSDDIIPIQSEYDSVRSSVIFFSASLSMFAAIGVIIFFRKCVNCPSGQQDGQNRHGRHHYYTAGGEIAHFRTLVGRAPNVVTTVELDDTLDVDVTGIDVPLTPSPNTKLANSDEDEEINSPTTNHLRTTCHLPLISIGDSTSGFRFYDDDEQEEGEEENDQTTADCT</sequence>
<evidence type="ECO:0000313" key="4">
    <source>
        <dbReference type="Proteomes" id="UP000789390"/>
    </source>
</evidence>
<feature type="compositionally biased region" description="Low complexity" evidence="1">
    <location>
        <begin position="66"/>
        <end position="80"/>
    </location>
</feature>
<gene>
    <name evidence="3" type="ORF">DGAL_LOCUS3012</name>
</gene>
<feature type="transmembrane region" description="Helical" evidence="2">
    <location>
        <begin position="105"/>
        <end position="124"/>
    </location>
</feature>
<evidence type="ECO:0000256" key="2">
    <source>
        <dbReference type="SAM" id="Phobius"/>
    </source>
</evidence>
<dbReference type="AlphaFoldDB" id="A0A8J2RED9"/>